<evidence type="ECO:0000313" key="3">
    <source>
        <dbReference type="Proteomes" id="UP000245999"/>
    </source>
</evidence>
<proteinExistence type="predicted"/>
<evidence type="ECO:0000313" key="2">
    <source>
        <dbReference type="EMBL" id="AWM32538.1"/>
    </source>
</evidence>
<dbReference type="Proteomes" id="UP000245999">
    <property type="component" value="Chromosome"/>
</dbReference>
<keyword evidence="3" id="KW-1185">Reference proteome</keyword>
<gene>
    <name evidence="2" type="ORF">DDQ68_06900</name>
</gene>
<protein>
    <submittedName>
        <fullName evidence="2">Uncharacterized protein</fullName>
    </submittedName>
</protein>
<dbReference type="OrthoDB" id="887020at2"/>
<evidence type="ECO:0000256" key="1">
    <source>
        <dbReference type="SAM" id="MobiDB-lite"/>
    </source>
</evidence>
<organism evidence="2 3">
    <name type="scientific">Hymenobacter nivis</name>
    <dbReference type="NCBI Taxonomy" id="1850093"/>
    <lineage>
        <taxon>Bacteria</taxon>
        <taxon>Pseudomonadati</taxon>
        <taxon>Bacteroidota</taxon>
        <taxon>Cytophagia</taxon>
        <taxon>Cytophagales</taxon>
        <taxon>Hymenobacteraceae</taxon>
        <taxon>Hymenobacter</taxon>
    </lineage>
</organism>
<dbReference type="AlphaFoldDB" id="A0A2Z3GHT9"/>
<sequence length="79" mass="8669">MHFPALVSWGRRLGRWFLYELFQLALGVAFGLRLPGSLRSALGGGGRTNQPPRWAGPAVRPRRPEARRGRAPIPQPAAA</sequence>
<accession>A0A2Z3GHT9</accession>
<dbReference type="EMBL" id="CP029145">
    <property type="protein sequence ID" value="AWM32538.1"/>
    <property type="molecule type" value="Genomic_DNA"/>
</dbReference>
<feature type="region of interest" description="Disordered" evidence="1">
    <location>
        <begin position="41"/>
        <end position="79"/>
    </location>
</feature>
<dbReference type="RefSeq" id="WP_109655641.1">
    <property type="nucleotide sequence ID" value="NZ_CP029145.1"/>
</dbReference>
<reference evidence="3" key="1">
    <citation type="submission" date="2018-04" db="EMBL/GenBank/DDBJ databases">
        <title>Complete genome of Antarctic heterotrophic bacterium Hymenobacter nivis.</title>
        <authorList>
            <person name="Terashima M."/>
        </authorList>
    </citation>
    <scope>NUCLEOTIDE SEQUENCE [LARGE SCALE GENOMIC DNA]</scope>
    <source>
        <strain evidence="3">NBRC 111535</strain>
    </source>
</reference>
<dbReference type="KEGG" id="hnv:DDQ68_06900"/>
<name>A0A2Z3GHT9_9BACT</name>